<evidence type="ECO:0000313" key="2">
    <source>
        <dbReference type="Proteomes" id="UP001143543"/>
    </source>
</evidence>
<dbReference type="EMBL" id="BRVO01000003">
    <property type="protein sequence ID" value="GLB50466.1"/>
    <property type="molecule type" value="Genomic_DNA"/>
</dbReference>
<keyword evidence="2" id="KW-1185">Reference proteome</keyword>
<reference evidence="1" key="1">
    <citation type="submission" date="2022-07" db="EMBL/GenBank/DDBJ databases">
        <title>Taxonomy of Novel Oxalotrophic and Methylotrophic Bacteria.</title>
        <authorList>
            <person name="Sahin N."/>
            <person name="Tani A."/>
        </authorList>
    </citation>
    <scope>NUCLEOTIDE SEQUENCE</scope>
    <source>
        <strain evidence="1">Y10</strain>
    </source>
</reference>
<proteinExistence type="predicted"/>
<name>A0ABQ5MM20_9FLAO</name>
<gene>
    <name evidence="1" type="ORF">Y10_28340</name>
</gene>
<comment type="caution">
    <text evidence="1">The sequence shown here is derived from an EMBL/GenBank/DDBJ whole genome shotgun (WGS) entry which is preliminary data.</text>
</comment>
<accession>A0ABQ5MM20</accession>
<sequence length="309" mass="34498">MGCSTLFLCVLIFEICLIRIAQKEIEIESINHKKIITMSLYQEVYHGESFSEEDFYAAAEYVFQPEIGGASQEEIESFLIERVSTMTPEEAESFWSNLGNVAKKVGSGALKMVSKAAPMVGTAVGAMYGVPQLGGMVGGLAGNLAGAGSRALDRMPNFKSTPKRRVRRKRYVDPALRRAWNQTKTTAKNVGRHMIVAGNEYAAKHPVQPMKYGKSNESVLTEFFNDPVFEAALIRNAYADNFPESLSESDFDYINKVEAINYLTEGILSEYYGNNIITDGEYSVDQYGELIANYPEDRVERIESYIESF</sequence>
<evidence type="ECO:0000313" key="1">
    <source>
        <dbReference type="EMBL" id="GLB50466.1"/>
    </source>
</evidence>
<dbReference type="Proteomes" id="UP001143543">
    <property type="component" value="Unassembled WGS sequence"/>
</dbReference>
<organism evidence="1 2">
    <name type="scientific">Neptunitalea lumnitzerae</name>
    <dbReference type="NCBI Taxonomy" id="2965509"/>
    <lineage>
        <taxon>Bacteria</taxon>
        <taxon>Pseudomonadati</taxon>
        <taxon>Bacteroidota</taxon>
        <taxon>Flavobacteriia</taxon>
        <taxon>Flavobacteriales</taxon>
        <taxon>Flavobacteriaceae</taxon>
        <taxon>Neptunitalea</taxon>
    </lineage>
</organism>
<protein>
    <submittedName>
        <fullName evidence="1">Uncharacterized protein</fullName>
    </submittedName>
</protein>